<evidence type="ECO:0000256" key="7">
    <source>
        <dbReference type="RuleBase" id="RU000461"/>
    </source>
</evidence>
<dbReference type="GO" id="GO:0006707">
    <property type="term" value="P:cholesterol catabolic process"/>
    <property type="evidence" value="ECO:0007669"/>
    <property type="project" value="TreeGrafter"/>
</dbReference>
<evidence type="ECO:0000256" key="2">
    <source>
        <dbReference type="ARBA" id="ARBA00022617"/>
    </source>
</evidence>
<protein>
    <submittedName>
        <fullName evidence="8">Cytochrome P450</fullName>
    </submittedName>
</protein>
<dbReference type="PRINTS" id="PR00359">
    <property type="entry name" value="BP450"/>
</dbReference>
<dbReference type="AlphaFoldDB" id="A0A6L7F0G4"/>
<keyword evidence="3 7" id="KW-0479">Metal-binding</keyword>
<dbReference type="Proteomes" id="UP000473325">
    <property type="component" value="Unassembled WGS sequence"/>
</dbReference>
<dbReference type="Gene3D" id="1.10.630.10">
    <property type="entry name" value="Cytochrome P450"/>
    <property type="match status" value="1"/>
</dbReference>
<dbReference type="GO" id="GO:0005506">
    <property type="term" value="F:iron ion binding"/>
    <property type="evidence" value="ECO:0007669"/>
    <property type="project" value="InterPro"/>
</dbReference>
<evidence type="ECO:0000313" key="8">
    <source>
        <dbReference type="EMBL" id="MXG90309.1"/>
    </source>
</evidence>
<evidence type="ECO:0000256" key="4">
    <source>
        <dbReference type="ARBA" id="ARBA00023002"/>
    </source>
</evidence>
<name>A0A6L7F0G4_9ACTN</name>
<comment type="caution">
    <text evidence="8">The sequence shown here is derived from an EMBL/GenBank/DDBJ whole genome shotgun (WGS) entry which is preliminary data.</text>
</comment>
<dbReference type="FunFam" id="1.10.630.10:FF:000018">
    <property type="entry name" value="Cytochrome P450 monooxygenase"/>
    <property type="match status" value="1"/>
</dbReference>
<keyword evidence="4 7" id="KW-0560">Oxidoreductase</keyword>
<dbReference type="PROSITE" id="PS00086">
    <property type="entry name" value="CYTOCHROME_P450"/>
    <property type="match status" value="1"/>
</dbReference>
<evidence type="ECO:0000256" key="5">
    <source>
        <dbReference type="ARBA" id="ARBA00023004"/>
    </source>
</evidence>
<evidence type="ECO:0000256" key="1">
    <source>
        <dbReference type="ARBA" id="ARBA00010617"/>
    </source>
</evidence>
<gene>
    <name evidence="8" type="ORF">GRQ65_12195</name>
</gene>
<dbReference type="PANTHER" id="PTHR46696">
    <property type="entry name" value="P450, PUTATIVE (EUROFUNG)-RELATED"/>
    <property type="match status" value="1"/>
</dbReference>
<dbReference type="GO" id="GO:0020037">
    <property type="term" value="F:heme binding"/>
    <property type="evidence" value="ECO:0007669"/>
    <property type="project" value="InterPro"/>
</dbReference>
<organism evidence="8 9">
    <name type="scientific">Nocardioides flavescens</name>
    <dbReference type="NCBI Taxonomy" id="2691959"/>
    <lineage>
        <taxon>Bacteria</taxon>
        <taxon>Bacillati</taxon>
        <taxon>Actinomycetota</taxon>
        <taxon>Actinomycetes</taxon>
        <taxon>Propionibacteriales</taxon>
        <taxon>Nocardioidaceae</taxon>
        <taxon>Nocardioides</taxon>
    </lineage>
</organism>
<evidence type="ECO:0000256" key="6">
    <source>
        <dbReference type="ARBA" id="ARBA00023033"/>
    </source>
</evidence>
<reference evidence="8 9" key="1">
    <citation type="submission" date="2019-12" db="EMBL/GenBank/DDBJ databases">
        <authorList>
            <person name="Kun Z."/>
        </authorList>
    </citation>
    <scope>NUCLEOTIDE SEQUENCE [LARGE SCALE GENOMIC DNA]</scope>
    <source>
        <strain evidence="8 9">YIM 123512</strain>
    </source>
</reference>
<dbReference type="EMBL" id="WUEK01000006">
    <property type="protein sequence ID" value="MXG90309.1"/>
    <property type="molecule type" value="Genomic_DNA"/>
</dbReference>
<keyword evidence="6 7" id="KW-0503">Monooxygenase</keyword>
<dbReference type="PANTHER" id="PTHR46696:SF4">
    <property type="entry name" value="BIOTIN BIOSYNTHESIS CYTOCHROME P450"/>
    <property type="match status" value="1"/>
</dbReference>
<dbReference type="SUPFAM" id="SSF48264">
    <property type="entry name" value="Cytochrome P450"/>
    <property type="match status" value="1"/>
</dbReference>
<evidence type="ECO:0000313" key="9">
    <source>
        <dbReference type="Proteomes" id="UP000473325"/>
    </source>
</evidence>
<dbReference type="RefSeq" id="WP_160878215.1">
    <property type="nucleotide sequence ID" value="NZ_WUEK01000006.1"/>
</dbReference>
<dbReference type="GO" id="GO:0036199">
    <property type="term" value="F:cholest-4-en-3-one 26-monooxygenase activity"/>
    <property type="evidence" value="ECO:0007669"/>
    <property type="project" value="TreeGrafter"/>
</dbReference>
<comment type="similarity">
    <text evidence="1 7">Belongs to the cytochrome P450 family.</text>
</comment>
<dbReference type="Pfam" id="PF00067">
    <property type="entry name" value="p450"/>
    <property type="match status" value="1"/>
</dbReference>
<dbReference type="CDD" id="cd20625">
    <property type="entry name" value="CYP164-like"/>
    <property type="match status" value="1"/>
</dbReference>
<dbReference type="InterPro" id="IPR017972">
    <property type="entry name" value="Cyt_P450_CS"/>
</dbReference>
<dbReference type="PRINTS" id="PR00385">
    <property type="entry name" value="P450"/>
</dbReference>
<sequence length="444" mass="48340">MNPQHHLKRAVRWTLGHAVPRTAIASAARRGDVHSRLLVASTGADLPLEIFDEVRASGSFARAKFAFVTARQPVVRELLSSADVRAGVEFGAGSGPLGRLASWSAPTVLGPLNTPSLLVIEPPDHTRMRKLVTRVFSARAVAGLRERTEQIADELLDALERRRAAGEVVDLVEAYCALLPVTVIAEVLGVPEHERERVLHYGTGAAPSLDLGLSWRRFQTVEDSLAAFDTWLDAHIELKRREPGEDLLTQLVAARDDDGVALTDRELKATAGLVLAAGFETTVNLLGNGIALLHDHPDQLALLRAQPEHWTTAVDEVLRLDPPVLMTGRTVVRDTEVAGTPIRRGSVVTALLAAANRDPEVFEDPDAFRVDRANAGDHVSFSAGRHYCLGAALARMEGEVGLQRLFDRFPDLRLEPGAVRRPTRILRGFDVLPARIEPARVPAP</sequence>
<keyword evidence="5 7" id="KW-0408">Iron</keyword>
<dbReference type="InterPro" id="IPR002397">
    <property type="entry name" value="Cyt_P450_B"/>
</dbReference>
<dbReference type="InterPro" id="IPR036396">
    <property type="entry name" value="Cyt_P450_sf"/>
</dbReference>
<dbReference type="GO" id="GO:0008395">
    <property type="term" value="F:steroid hydroxylase activity"/>
    <property type="evidence" value="ECO:0007669"/>
    <property type="project" value="TreeGrafter"/>
</dbReference>
<accession>A0A6L7F0G4</accession>
<proteinExistence type="inferred from homology"/>
<dbReference type="InterPro" id="IPR001128">
    <property type="entry name" value="Cyt_P450"/>
</dbReference>
<evidence type="ECO:0000256" key="3">
    <source>
        <dbReference type="ARBA" id="ARBA00022723"/>
    </source>
</evidence>
<keyword evidence="2 7" id="KW-0349">Heme</keyword>
<keyword evidence="9" id="KW-1185">Reference proteome</keyword>